<dbReference type="PIRSF" id="PIRSF001235">
    <property type="entry name" value="Amidase_carbamoylase"/>
    <property type="match status" value="1"/>
</dbReference>
<dbReference type="EMBL" id="JAGGJU010000001">
    <property type="protein sequence ID" value="MBP1848786.1"/>
    <property type="molecule type" value="Genomic_DNA"/>
</dbReference>
<dbReference type="InterPro" id="IPR036264">
    <property type="entry name" value="Bact_exopeptidase_dim_dom"/>
</dbReference>
<dbReference type="NCBIfam" id="NF006771">
    <property type="entry name" value="PRK09290.1-5"/>
    <property type="match status" value="1"/>
</dbReference>
<evidence type="ECO:0000313" key="3">
    <source>
        <dbReference type="EMBL" id="MBP1848786.1"/>
    </source>
</evidence>
<gene>
    <name evidence="3" type="ORF">J2Z17_000203</name>
</gene>
<dbReference type="PANTHER" id="PTHR32494:SF5">
    <property type="entry name" value="ALLANTOATE AMIDOHYDROLASE"/>
    <property type="match status" value="1"/>
</dbReference>
<dbReference type="GO" id="GO:0050538">
    <property type="term" value="F:N-carbamoyl-L-amino-acid hydrolase activity"/>
    <property type="evidence" value="ECO:0007669"/>
    <property type="project" value="UniProtKB-EC"/>
</dbReference>
<dbReference type="Pfam" id="PF01546">
    <property type="entry name" value="Peptidase_M20"/>
    <property type="match status" value="1"/>
</dbReference>
<organism evidence="3 4">
    <name type="scientific">Rhizobium halophytocola</name>
    <dbReference type="NCBI Taxonomy" id="735519"/>
    <lineage>
        <taxon>Bacteria</taxon>
        <taxon>Pseudomonadati</taxon>
        <taxon>Pseudomonadota</taxon>
        <taxon>Alphaproteobacteria</taxon>
        <taxon>Hyphomicrobiales</taxon>
        <taxon>Rhizobiaceae</taxon>
        <taxon>Rhizobium/Agrobacterium group</taxon>
        <taxon>Rhizobium</taxon>
    </lineage>
</organism>
<dbReference type="SUPFAM" id="SSF55031">
    <property type="entry name" value="Bacterial exopeptidase dimerisation domain"/>
    <property type="match status" value="1"/>
</dbReference>
<dbReference type="NCBIfam" id="TIGR01879">
    <property type="entry name" value="hydantase"/>
    <property type="match status" value="1"/>
</dbReference>
<dbReference type="Gene3D" id="3.30.70.360">
    <property type="match status" value="1"/>
</dbReference>
<name>A0ABS4DSW2_9HYPH</name>
<dbReference type="Gene3D" id="3.40.630.10">
    <property type="entry name" value="Zn peptidases"/>
    <property type="match status" value="1"/>
</dbReference>
<reference evidence="3 4" key="1">
    <citation type="submission" date="2021-03" db="EMBL/GenBank/DDBJ databases">
        <title>Genomic Encyclopedia of Type Strains, Phase IV (KMG-IV): sequencing the most valuable type-strain genomes for metagenomic binning, comparative biology and taxonomic classification.</title>
        <authorList>
            <person name="Goeker M."/>
        </authorList>
    </citation>
    <scope>NUCLEOTIDE SEQUENCE [LARGE SCALE GENOMIC DNA]</scope>
    <source>
        <strain evidence="3 4">DSM 21600</strain>
    </source>
</reference>
<evidence type="ECO:0000313" key="4">
    <source>
        <dbReference type="Proteomes" id="UP000759443"/>
    </source>
</evidence>
<evidence type="ECO:0000256" key="1">
    <source>
        <dbReference type="ARBA" id="ARBA00006153"/>
    </source>
</evidence>
<keyword evidence="4" id="KW-1185">Reference proteome</keyword>
<dbReference type="PANTHER" id="PTHR32494">
    <property type="entry name" value="ALLANTOATE DEIMINASE-RELATED"/>
    <property type="match status" value="1"/>
</dbReference>
<comment type="similarity">
    <text evidence="1">Belongs to the peptidase M20 family.</text>
</comment>
<comment type="caution">
    <text evidence="3">The sequence shown here is derived from an EMBL/GenBank/DDBJ whole genome shotgun (WGS) entry which is preliminary data.</text>
</comment>
<protein>
    <submittedName>
        <fullName evidence="3">N-carbamoyl-L-amino-acid hydrolase</fullName>
        <ecNumber evidence="3">3.5.1.87</ecNumber>
    </submittedName>
</protein>
<dbReference type="InterPro" id="IPR010158">
    <property type="entry name" value="Amidase_Cbmase"/>
</dbReference>
<sequence length="419" mass="43849">MTSKTAEINSARLKALLDGVNAFGANPATGGFNRPGFSDADMAVRDWLAGQMETDGLAVSRDQAGNLFGRLGPAEGACVMAGSHLDTVPEGGAFDGALGVAVALECARAIRDAGLALETPLVVVATSEEEGRFGGMLGSQTISGRVTPDWIRTAEDADGVRLADAVRAQDLDPSRLGEAAWPAGSIKAFLELHIEQGPVLESEGLPIGIVDAVSGVLVLGVTFRGTANHSGTTPMHLRADAFLGLAETGSAIRGVIDRVGSDQSRVTIGKVDLKPNFPHTIAGEAEFTMIIRDTSAKVMADLRGEIETAIRQAAMSHGLAFDIEERSHLPPMALDAGVRDAIVATATRLNLPHRIMPSGAGHDAQTMQAFCPAGLIFVPSRGGISHAPEEWTDWPHIEKGAELMLNTICRLTGAADRSL</sequence>
<dbReference type="EC" id="3.5.1.87" evidence="3"/>
<keyword evidence="2 3" id="KW-0378">Hydrolase</keyword>
<dbReference type="InterPro" id="IPR002933">
    <property type="entry name" value="Peptidase_M20"/>
</dbReference>
<proteinExistence type="inferred from homology"/>
<dbReference type="Proteomes" id="UP000759443">
    <property type="component" value="Unassembled WGS sequence"/>
</dbReference>
<accession>A0ABS4DSW2</accession>
<evidence type="ECO:0000256" key="2">
    <source>
        <dbReference type="ARBA" id="ARBA00022801"/>
    </source>
</evidence>
<dbReference type="CDD" id="cd03884">
    <property type="entry name" value="M20_bAS"/>
    <property type="match status" value="1"/>
</dbReference>
<dbReference type="RefSeq" id="WP_209941394.1">
    <property type="nucleotide sequence ID" value="NZ_JAGGJU010000001.1"/>
</dbReference>
<dbReference type="SUPFAM" id="SSF53187">
    <property type="entry name" value="Zn-dependent exopeptidases"/>
    <property type="match status" value="1"/>
</dbReference>